<evidence type="ECO:0000313" key="2">
    <source>
        <dbReference type="Proteomes" id="UP000314294"/>
    </source>
</evidence>
<dbReference type="Proteomes" id="UP000314294">
    <property type="component" value="Unassembled WGS sequence"/>
</dbReference>
<proteinExistence type="predicted"/>
<sequence>MDCMHKAGWWWRNSRDMGSAGSVGTMCHTQGAPWGRAVSSWCYPVRRRMGIKDRPPSSLRGWWSPSSLTCSQLDSTARH</sequence>
<evidence type="ECO:0000313" key="1">
    <source>
        <dbReference type="EMBL" id="TNN57034.1"/>
    </source>
</evidence>
<name>A0A4Z2GWS4_9TELE</name>
<keyword evidence="2" id="KW-1185">Reference proteome</keyword>
<comment type="caution">
    <text evidence="1">The sequence shown here is derived from an EMBL/GenBank/DDBJ whole genome shotgun (WGS) entry which is preliminary data.</text>
</comment>
<dbReference type="AlphaFoldDB" id="A0A4Z2GWS4"/>
<reference evidence="1 2" key="1">
    <citation type="submission" date="2019-03" db="EMBL/GenBank/DDBJ databases">
        <title>First draft genome of Liparis tanakae, snailfish: a comprehensive survey of snailfish specific genes.</title>
        <authorList>
            <person name="Kim W."/>
            <person name="Song I."/>
            <person name="Jeong J.-H."/>
            <person name="Kim D."/>
            <person name="Kim S."/>
            <person name="Ryu S."/>
            <person name="Song J.Y."/>
            <person name="Lee S.K."/>
        </authorList>
    </citation>
    <scope>NUCLEOTIDE SEQUENCE [LARGE SCALE GENOMIC DNA]</scope>
    <source>
        <tissue evidence="1">Muscle</tissue>
    </source>
</reference>
<protein>
    <submittedName>
        <fullName evidence="1">Uncharacterized protein</fullName>
    </submittedName>
</protein>
<dbReference type="EMBL" id="SRLO01000415">
    <property type="protein sequence ID" value="TNN57034.1"/>
    <property type="molecule type" value="Genomic_DNA"/>
</dbReference>
<accession>A0A4Z2GWS4</accession>
<gene>
    <name evidence="1" type="ORF">EYF80_032755</name>
</gene>
<organism evidence="1 2">
    <name type="scientific">Liparis tanakae</name>
    <name type="common">Tanaka's snailfish</name>
    <dbReference type="NCBI Taxonomy" id="230148"/>
    <lineage>
        <taxon>Eukaryota</taxon>
        <taxon>Metazoa</taxon>
        <taxon>Chordata</taxon>
        <taxon>Craniata</taxon>
        <taxon>Vertebrata</taxon>
        <taxon>Euteleostomi</taxon>
        <taxon>Actinopterygii</taxon>
        <taxon>Neopterygii</taxon>
        <taxon>Teleostei</taxon>
        <taxon>Neoteleostei</taxon>
        <taxon>Acanthomorphata</taxon>
        <taxon>Eupercaria</taxon>
        <taxon>Perciformes</taxon>
        <taxon>Cottioidei</taxon>
        <taxon>Cottales</taxon>
        <taxon>Liparidae</taxon>
        <taxon>Liparis</taxon>
    </lineage>
</organism>